<evidence type="ECO:0000313" key="1">
    <source>
        <dbReference type="EMBL" id="MCP1340543.1"/>
    </source>
</evidence>
<gene>
    <name evidence="1" type="ORF">NJR55_13235</name>
</gene>
<reference evidence="1" key="1">
    <citation type="submission" date="2022-06" db="EMBL/GenBank/DDBJ databases">
        <title>Idiomarina rhizosphaerae M1R2S28.</title>
        <authorList>
            <person name="Sun J.-Q."/>
            <person name="Li L.-F."/>
        </authorList>
    </citation>
    <scope>NUCLEOTIDE SEQUENCE</scope>
    <source>
        <strain evidence="1">M1R2S28</strain>
    </source>
</reference>
<organism evidence="1 2">
    <name type="scientific">Idiomarina rhizosphaerae</name>
    <dbReference type="NCBI Taxonomy" id="2961572"/>
    <lineage>
        <taxon>Bacteria</taxon>
        <taxon>Pseudomonadati</taxon>
        <taxon>Pseudomonadota</taxon>
        <taxon>Gammaproteobacteria</taxon>
        <taxon>Alteromonadales</taxon>
        <taxon>Idiomarinaceae</taxon>
        <taxon>Idiomarina</taxon>
    </lineage>
</organism>
<evidence type="ECO:0000313" key="2">
    <source>
        <dbReference type="Proteomes" id="UP001139474"/>
    </source>
</evidence>
<protein>
    <submittedName>
        <fullName evidence="1">Uncharacterized protein</fullName>
    </submittedName>
</protein>
<dbReference type="RefSeq" id="WP_253620362.1">
    <property type="nucleotide sequence ID" value="NZ_JAMZDE010000008.1"/>
</dbReference>
<accession>A0A9X2JT49</accession>
<proteinExistence type="predicted"/>
<sequence length="104" mass="11182">MKLSIGIIIAICLVILGLWAADIVSDRGNKVKITEAVSAYSNWECGYSNKSGCSVVFDVPAGTDHDVKRIRYGKDFMAIQINQDGLSGWVFSGKGVQTLAKPSS</sequence>
<dbReference type="Proteomes" id="UP001139474">
    <property type="component" value="Unassembled WGS sequence"/>
</dbReference>
<dbReference type="AlphaFoldDB" id="A0A9X2JT49"/>
<dbReference type="EMBL" id="JAMZDE010000008">
    <property type="protein sequence ID" value="MCP1340543.1"/>
    <property type="molecule type" value="Genomic_DNA"/>
</dbReference>
<name>A0A9X2JT49_9GAMM</name>
<comment type="caution">
    <text evidence="1">The sequence shown here is derived from an EMBL/GenBank/DDBJ whole genome shotgun (WGS) entry which is preliminary data.</text>
</comment>
<keyword evidence="2" id="KW-1185">Reference proteome</keyword>